<dbReference type="SUPFAM" id="SSF55120">
    <property type="entry name" value="Pseudouridine synthase"/>
    <property type="match status" value="1"/>
</dbReference>
<dbReference type="InterPro" id="IPR020103">
    <property type="entry name" value="PsdUridine_synth_cat_dom_sf"/>
</dbReference>
<name>A0A0A1XTJ2_ZEUCU</name>
<feature type="domain" description="TRUD" evidence="6">
    <location>
        <begin position="317"/>
        <end position="588"/>
    </location>
</feature>
<sequence>MPQKNKSKKPWRPRQMHTKNRPGPAKEWRKTLPPKDGANKKSLREDQVGITEYVSNGAGFTGVVKSRFSDFHVNEIDLEGKVLHLNDLTVPKPQEPSLDEEELAAARQKFSKIITDDVWTKMSALAEMKAQDPAAQPIDIIVTTLEKTERGQIHDMLKTLYGSKLVGATVNELKGATEERIIRVMKPKFKSSAEKRTRWNFPGEYVHFLVYKENMETSEAASRLASRIGIHPSHVNYCGTKDKRAKTTQKFCIKRRLPSQILSAAQKSYVRIGNFTFSNDVLKLGDLKGNRFRIALRHVSGDEAEIQQALENLRDKGFINYFGLQRFGNHADIPTYEIGVALLKADYKTVAELILKPRSNDIPFMDEVRQKWWKERNSAAAAAMFIPNEFIEKKLLDGLAKYGENDYAAALRRIPRNMLLLYPHSFQSFVFNRIASRRIKEFGFKLIPGDLVYRNKEEMDEDIIENCNLDNTAEDAAEEVEDTENNVETKEAEAKGEAESSANSEVKNEDSIFKRKVKALTEEDIASGNYTLFDVVLPLAGHDITYPSNEVGAWYEEILEEYGLSSEKLRHKVKTYAMAGTYRKLLICPSELTWKFRKYSTPEETLIASDWDRIAGKAENIERGEGAGELKALLLDFCLPPSVYATMLLRELLKTDTSAAQQLQLEKDEMNKARDRQQAQATNECNDDAAPESVSDEATAEKRKLTADIAEEVEEKKFKSS</sequence>
<organism evidence="7">
    <name type="scientific">Zeugodacus cucurbitae</name>
    <name type="common">Melon fruit fly</name>
    <name type="synonym">Bactrocera cucurbitae</name>
    <dbReference type="NCBI Taxonomy" id="28588"/>
    <lineage>
        <taxon>Eukaryota</taxon>
        <taxon>Metazoa</taxon>
        <taxon>Ecdysozoa</taxon>
        <taxon>Arthropoda</taxon>
        <taxon>Hexapoda</taxon>
        <taxon>Insecta</taxon>
        <taxon>Pterygota</taxon>
        <taxon>Neoptera</taxon>
        <taxon>Endopterygota</taxon>
        <taxon>Diptera</taxon>
        <taxon>Brachycera</taxon>
        <taxon>Muscomorpha</taxon>
        <taxon>Tephritoidea</taxon>
        <taxon>Tephritidae</taxon>
        <taxon>Zeugodacus</taxon>
        <taxon>Zeugodacus</taxon>
    </lineage>
</organism>
<dbReference type="InterPro" id="IPR042214">
    <property type="entry name" value="TruD_catalytic"/>
</dbReference>
<protein>
    <submittedName>
        <fullName evidence="7">Multisubstrate pseudouridine synthase 7</fullName>
    </submittedName>
</protein>
<evidence type="ECO:0000256" key="2">
    <source>
        <dbReference type="ARBA" id="ARBA00022694"/>
    </source>
</evidence>
<dbReference type="InterPro" id="IPR001656">
    <property type="entry name" value="PsdUridine_synth_TruD"/>
</dbReference>
<reference evidence="7" key="2">
    <citation type="journal article" date="2015" name="Gigascience">
        <title>Reconstructing a comprehensive transcriptome assembly of a white-pupal translocated strain of the pest fruit fly Bactrocera cucurbitae.</title>
        <authorList>
            <person name="Sim S.B."/>
            <person name="Calla B."/>
            <person name="Hall B."/>
            <person name="DeRego T."/>
            <person name="Geib S.M."/>
        </authorList>
    </citation>
    <scope>NUCLEOTIDE SEQUENCE</scope>
</reference>
<evidence type="ECO:0000259" key="6">
    <source>
        <dbReference type="PROSITE" id="PS50984"/>
    </source>
</evidence>
<dbReference type="Gene3D" id="3.30.2350.20">
    <property type="entry name" value="TruD, catalytic domain"/>
    <property type="match status" value="2"/>
</dbReference>
<feature type="region of interest" description="Disordered" evidence="5">
    <location>
        <begin position="1"/>
        <end position="44"/>
    </location>
</feature>
<dbReference type="PANTHER" id="PTHR13326:SF31">
    <property type="entry name" value="PSEUDOURIDYLATE SYNTHASE 7 HOMOLOG"/>
    <property type="match status" value="1"/>
</dbReference>
<evidence type="ECO:0000313" key="7">
    <source>
        <dbReference type="EMBL" id="JAD14143.1"/>
    </source>
</evidence>
<dbReference type="InterPro" id="IPR011760">
    <property type="entry name" value="PsdUridine_synth_TruD_insert"/>
</dbReference>
<dbReference type="NCBIfam" id="TIGR00094">
    <property type="entry name" value="tRNA_TruD_broad"/>
    <property type="match status" value="1"/>
</dbReference>
<gene>
    <name evidence="7" type="primary">PUS7</name>
    <name evidence="7" type="ORF">g.28253</name>
</gene>
<dbReference type="CDD" id="cd02576">
    <property type="entry name" value="PseudoU_synth_ScPUS7"/>
    <property type="match status" value="1"/>
</dbReference>
<feature type="compositionally biased region" description="Basic and acidic residues" evidence="5">
    <location>
        <begin position="487"/>
        <end position="498"/>
    </location>
</feature>
<evidence type="ECO:0000256" key="1">
    <source>
        <dbReference type="ARBA" id="ARBA00007953"/>
    </source>
</evidence>
<feature type="region of interest" description="Disordered" evidence="5">
    <location>
        <begin position="670"/>
        <end position="706"/>
    </location>
</feature>
<dbReference type="PROSITE" id="PS50984">
    <property type="entry name" value="TRUD"/>
    <property type="match status" value="1"/>
</dbReference>
<dbReference type="EMBL" id="GBXI01000149">
    <property type="protein sequence ID" value="JAD14143.1"/>
    <property type="molecule type" value="Transcribed_RNA"/>
</dbReference>
<evidence type="ECO:0000256" key="5">
    <source>
        <dbReference type="SAM" id="MobiDB-lite"/>
    </source>
</evidence>
<feature type="region of interest" description="Disordered" evidence="5">
    <location>
        <begin position="476"/>
        <end position="506"/>
    </location>
</feature>
<proteinExistence type="inferred from homology"/>
<dbReference type="GO" id="GO:0001522">
    <property type="term" value="P:pseudouridine synthesis"/>
    <property type="evidence" value="ECO:0007669"/>
    <property type="project" value="InterPro"/>
</dbReference>
<feature type="compositionally biased region" description="Basic residues" evidence="5">
    <location>
        <begin position="1"/>
        <end position="20"/>
    </location>
</feature>
<dbReference type="Pfam" id="PF01142">
    <property type="entry name" value="TruD"/>
    <property type="match status" value="2"/>
</dbReference>
<keyword evidence="2" id="KW-0819">tRNA processing</keyword>
<dbReference type="GO" id="GO:0009982">
    <property type="term" value="F:pseudouridine synthase activity"/>
    <property type="evidence" value="ECO:0007669"/>
    <property type="project" value="InterPro"/>
</dbReference>
<dbReference type="GO" id="GO:0008033">
    <property type="term" value="P:tRNA processing"/>
    <property type="evidence" value="ECO:0007669"/>
    <property type="project" value="UniProtKB-KW"/>
</dbReference>
<reference evidence="7" key="1">
    <citation type="submission" date="2014-11" db="EMBL/GenBank/DDBJ databases">
        <authorList>
            <person name="Geib S."/>
        </authorList>
    </citation>
    <scope>NUCLEOTIDE SEQUENCE</scope>
</reference>
<evidence type="ECO:0000256" key="4">
    <source>
        <dbReference type="ARBA" id="ARBA00036943"/>
    </source>
</evidence>
<dbReference type="PIRSF" id="PIRSF037016">
    <property type="entry name" value="Pseudouridin_synth_euk_prd"/>
    <property type="match status" value="1"/>
</dbReference>
<dbReference type="GO" id="GO:0005634">
    <property type="term" value="C:nucleus"/>
    <property type="evidence" value="ECO:0007669"/>
    <property type="project" value="TreeGrafter"/>
</dbReference>
<comment type="catalytic activity">
    <reaction evidence="4">
        <text>a uridine in tRNA = a pseudouridine in tRNA</text>
        <dbReference type="Rhea" id="RHEA:54572"/>
        <dbReference type="Rhea" id="RHEA-COMP:13339"/>
        <dbReference type="Rhea" id="RHEA-COMP:13934"/>
        <dbReference type="ChEBI" id="CHEBI:65314"/>
        <dbReference type="ChEBI" id="CHEBI:65315"/>
    </reaction>
</comment>
<dbReference type="AlphaFoldDB" id="A0A0A1XTJ2"/>
<keyword evidence="3" id="KW-0413">Isomerase</keyword>
<evidence type="ECO:0000256" key="3">
    <source>
        <dbReference type="ARBA" id="ARBA00023235"/>
    </source>
</evidence>
<comment type="similarity">
    <text evidence="1">Belongs to the pseudouridine synthase TruD family.</text>
</comment>
<feature type="compositionally biased region" description="Acidic residues" evidence="5">
    <location>
        <begin position="476"/>
        <end position="485"/>
    </location>
</feature>
<accession>A0A0A1XTJ2</accession>
<dbReference type="PANTHER" id="PTHR13326">
    <property type="entry name" value="TRNA PSEUDOURIDINE SYNTHASE D"/>
    <property type="match status" value="1"/>
</dbReference>
<dbReference type="GO" id="GO:0003723">
    <property type="term" value="F:RNA binding"/>
    <property type="evidence" value="ECO:0007669"/>
    <property type="project" value="InterPro"/>
</dbReference>